<reference evidence="2 3" key="1">
    <citation type="submission" date="2019-12" db="EMBL/GenBank/DDBJ databases">
        <title>Chitinophaga sp. strain ysch24 (GDMCC 1.1355), whole genome shotgun sequence.</title>
        <authorList>
            <person name="Zhang X."/>
        </authorList>
    </citation>
    <scope>NUCLEOTIDE SEQUENCE [LARGE SCALE GENOMIC DNA]</scope>
    <source>
        <strain evidence="3">ysch24</strain>
    </source>
</reference>
<dbReference type="Proteomes" id="UP000461730">
    <property type="component" value="Unassembled WGS sequence"/>
</dbReference>
<organism evidence="2 3">
    <name type="scientific">Chitinophaga tropicalis</name>
    <dbReference type="NCBI Taxonomy" id="2683588"/>
    <lineage>
        <taxon>Bacteria</taxon>
        <taxon>Pseudomonadati</taxon>
        <taxon>Bacteroidota</taxon>
        <taxon>Chitinophagia</taxon>
        <taxon>Chitinophagales</taxon>
        <taxon>Chitinophagaceae</taxon>
        <taxon>Chitinophaga</taxon>
    </lineage>
</organism>
<keyword evidence="3" id="KW-1185">Reference proteome</keyword>
<feature type="chain" id="PRO_5029904026" evidence="1">
    <location>
        <begin position="20"/>
        <end position="462"/>
    </location>
</feature>
<name>A0A7K1U031_9BACT</name>
<dbReference type="EMBL" id="WRXN01000001">
    <property type="protein sequence ID" value="MVT07724.1"/>
    <property type="molecule type" value="Genomic_DNA"/>
</dbReference>
<comment type="caution">
    <text evidence="2">The sequence shown here is derived from an EMBL/GenBank/DDBJ whole genome shotgun (WGS) entry which is preliminary data.</text>
</comment>
<gene>
    <name evidence="2" type="ORF">GO493_05585</name>
</gene>
<evidence type="ECO:0000313" key="3">
    <source>
        <dbReference type="Proteomes" id="UP000461730"/>
    </source>
</evidence>
<keyword evidence="1" id="KW-0732">Signal</keyword>
<proteinExistence type="predicted"/>
<sequence length="462" mass="53098">MKHLYVLWLFIATTPHLYAQPPADNNLPPDYLSVTQSKLQDYQSKVDRQLLKAINRAEQLERRAIKRLKKIDPVKAKSLTQNCEAKFSQWRSQLAAKVPTAGMPGQFYNQYLDTLQGVFRYLEKNSNLTELAQKALGQLNGLQNALGTSDRIFDELRDRQRSLLSDLSTYTNLAGHLGKYKKEMYYYSQQTKEIKESLSDPVKAERKAMTILRQSKGFNRFMEKHSLLSGLFGVNMAESPAQALEGLQTRSQIDQALLARIGTDPSARQAANAQLNQARDQFSRLKAKFPNLDRAAEMPDFKPNNMRTKPFLQRLKLGGNLEFKRANNWYPGLTDVGLQIGYQLHEKKTVGIGLSYKASFGSLDHLRYSHEGIGLRSFLEWKVKDTYYFNGGVEMNHYQSFSNVRELKNWNGWQRSALMGFSRKYKINAKLNGSLQVLYDFLARRQAPFNSPFLIRFNYSKN</sequence>
<evidence type="ECO:0000256" key="1">
    <source>
        <dbReference type="SAM" id="SignalP"/>
    </source>
</evidence>
<evidence type="ECO:0000313" key="2">
    <source>
        <dbReference type="EMBL" id="MVT07724.1"/>
    </source>
</evidence>
<feature type="signal peptide" evidence="1">
    <location>
        <begin position="1"/>
        <end position="19"/>
    </location>
</feature>
<dbReference type="AlphaFoldDB" id="A0A7K1U031"/>
<dbReference type="RefSeq" id="WP_157305104.1">
    <property type="nucleotide sequence ID" value="NZ_WRXN01000001.1"/>
</dbReference>
<protein>
    <submittedName>
        <fullName evidence="2">Uncharacterized protein</fullName>
    </submittedName>
</protein>
<accession>A0A7K1U031</accession>